<evidence type="ECO:0000256" key="9">
    <source>
        <dbReference type="PROSITE-ProRule" id="PRU00027"/>
    </source>
</evidence>
<dbReference type="Proteomes" id="UP000786811">
    <property type="component" value="Unassembled WGS sequence"/>
</dbReference>
<keyword evidence="5" id="KW-0805">Transcription regulation</keyword>
<feature type="region of interest" description="Disordered" evidence="10">
    <location>
        <begin position="65"/>
        <end position="87"/>
    </location>
</feature>
<evidence type="ECO:0000256" key="7">
    <source>
        <dbReference type="ARBA" id="ARBA00023163"/>
    </source>
</evidence>
<keyword evidence="3 9" id="KW-0863">Zinc-finger</keyword>
<dbReference type="EMBL" id="CAJNRD030001122">
    <property type="protein sequence ID" value="CAG5100626.1"/>
    <property type="molecule type" value="Genomic_DNA"/>
</dbReference>
<organism evidence="12 13">
    <name type="scientific">Cotesia congregata</name>
    <name type="common">Parasitoid wasp</name>
    <name type="synonym">Apanteles congregatus</name>
    <dbReference type="NCBI Taxonomy" id="51543"/>
    <lineage>
        <taxon>Eukaryota</taxon>
        <taxon>Metazoa</taxon>
        <taxon>Ecdysozoa</taxon>
        <taxon>Arthropoda</taxon>
        <taxon>Hexapoda</taxon>
        <taxon>Insecta</taxon>
        <taxon>Pterygota</taxon>
        <taxon>Neoptera</taxon>
        <taxon>Endopterygota</taxon>
        <taxon>Hymenoptera</taxon>
        <taxon>Apocrita</taxon>
        <taxon>Ichneumonoidea</taxon>
        <taxon>Braconidae</taxon>
        <taxon>Microgastrinae</taxon>
        <taxon>Cotesia</taxon>
    </lineage>
</organism>
<evidence type="ECO:0000256" key="4">
    <source>
        <dbReference type="ARBA" id="ARBA00022833"/>
    </source>
</evidence>
<keyword evidence="8" id="KW-0539">Nucleus</keyword>
<dbReference type="InterPro" id="IPR003656">
    <property type="entry name" value="Znf_BED"/>
</dbReference>
<dbReference type="Pfam" id="PF05699">
    <property type="entry name" value="Dimer_Tnp_hAT"/>
    <property type="match status" value="1"/>
</dbReference>
<evidence type="ECO:0000313" key="12">
    <source>
        <dbReference type="EMBL" id="CAG5100626.1"/>
    </source>
</evidence>
<keyword evidence="12" id="KW-0436">Ligase</keyword>
<dbReference type="InterPro" id="IPR012337">
    <property type="entry name" value="RNaseH-like_sf"/>
</dbReference>
<evidence type="ECO:0000313" key="13">
    <source>
        <dbReference type="Proteomes" id="UP000786811"/>
    </source>
</evidence>
<keyword evidence="13" id="KW-1185">Reference proteome</keyword>
<keyword evidence="2" id="KW-0479">Metal-binding</keyword>
<dbReference type="OrthoDB" id="7696101at2759"/>
<evidence type="ECO:0000256" key="10">
    <source>
        <dbReference type="SAM" id="MobiDB-lite"/>
    </source>
</evidence>
<dbReference type="SMART" id="SM00614">
    <property type="entry name" value="ZnF_BED"/>
    <property type="match status" value="1"/>
</dbReference>
<evidence type="ECO:0000259" key="11">
    <source>
        <dbReference type="PROSITE" id="PS50808"/>
    </source>
</evidence>
<dbReference type="InterPro" id="IPR008906">
    <property type="entry name" value="HATC_C_dom"/>
</dbReference>
<dbReference type="PROSITE" id="PS50808">
    <property type="entry name" value="ZF_BED"/>
    <property type="match status" value="1"/>
</dbReference>
<dbReference type="AlphaFoldDB" id="A0A8J2MWC2"/>
<comment type="subcellular location">
    <subcellularLocation>
        <location evidence="1">Nucleus</location>
    </subcellularLocation>
</comment>
<evidence type="ECO:0000256" key="3">
    <source>
        <dbReference type="ARBA" id="ARBA00022771"/>
    </source>
</evidence>
<feature type="region of interest" description="Disordered" evidence="10">
    <location>
        <begin position="92"/>
        <end position="111"/>
    </location>
</feature>
<reference evidence="12" key="1">
    <citation type="submission" date="2021-04" db="EMBL/GenBank/DDBJ databases">
        <authorList>
            <person name="Chebbi M.A.C M."/>
        </authorList>
    </citation>
    <scope>NUCLEOTIDE SEQUENCE</scope>
</reference>
<keyword evidence="6" id="KW-0238">DNA-binding</keyword>
<keyword evidence="4" id="KW-0862">Zinc</keyword>
<accession>A0A8J2MWC2</accession>
<evidence type="ECO:0000256" key="5">
    <source>
        <dbReference type="ARBA" id="ARBA00023015"/>
    </source>
</evidence>
<name>A0A8J2MWC2_COTCN</name>
<dbReference type="GO" id="GO:0046983">
    <property type="term" value="F:protein dimerization activity"/>
    <property type="evidence" value="ECO:0007669"/>
    <property type="project" value="InterPro"/>
</dbReference>
<dbReference type="GO" id="GO:0009791">
    <property type="term" value="P:post-embryonic development"/>
    <property type="evidence" value="ECO:0007669"/>
    <property type="project" value="UniProtKB-ARBA"/>
</dbReference>
<dbReference type="SUPFAM" id="SSF57667">
    <property type="entry name" value="beta-beta-alpha zinc fingers"/>
    <property type="match status" value="1"/>
</dbReference>
<comment type="caution">
    <text evidence="12">The sequence shown here is derived from an EMBL/GenBank/DDBJ whole genome shotgun (WGS) entry which is preliminary data.</text>
</comment>
<protein>
    <submittedName>
        <fullName evidence="12">Similar to ZBED1: E3 SUMO-protein ligase ZBED1 (Homo sapiens)</fullName>
    </submittedName>
</protein>
<proteinExistence type="predicted"/>
<evidence type="ECO:0000256" key="1">
    <source>
        <dbReference type="ARBA" id="ARBA00004123"/>
    </source>
</evidence>
<evidence type="ECO:0000256" key="8">
    <source>
        <dbReference type="ARBA" id="ARBA00023242"/>
    </source>
</evidence>
<dbReference type="GO" id="GO:0016874">
    <property type="term" value="F:ligase activity"/>
    <property type="evidence" value="ECO:0007669"/>
    <property type="project" value="UniProtKB-KW"/>
</dbReference>
<feature type="domain" description="BED-type" evidence="11">
    <location>
        <begin position="11"/>
        <end position="62"/>
    </location>
</feature>
<dbReference type="GO" id="GO:0005634">
    <property type="term" value="C:nucleus"/>
    <property type="evidence" value="ECO:0007669"/>
    <property type="project" value="UniProtKB-SubCell"/>
</dbReference>
<dbReference type="Pfam" id="PF02892">
    <property type="entry name" value="zf-BED"/>
    <property type="match status" value="1"/>
</dbReference>
<keyword evidence="7" id="KW-0804">Transcription</keyword>
<dbReference type="InterPro" id="IPR036236">
    <property type="entry name" value="Znf_C2H2_sf"/>
</dbReference>
<sequence length="695" mass="78744">MYIILIVICKMAPSPVWNYFKKIENGNNVKCNECNKNLAYKNSTSTLIKHLKTVHKIELPNSFSESKKRKISEQDSDSDTSSVSQPKKINLCGTSNELVPSTSSSSSGLDLNEKPIYQGPLNRCLNNVISFSEGGYRNNDVTNALMYMIAVDNLPLCTPEKPGFRMFVRKLQPLYKTPCEPTITKRMTAKYEELKIKVKAELQKADSICLTTDIWTHQHTMRSYLGLTVHYLKGYEMNSYELGAYYLRDRKTIAVLRVKLRDICNEWEIDDDKISAIVSDGGANIKGAIKEEFGESKHISCFGHVINNIGQKLIEVGTSEPASELSDDKIHHLFDDESDTEEFFCEDSQNSSVRNLIMKVKKIVKFFRCSEVASRELEILQEQAGCKSALKLIQEVRTRWNSCYEMVDRFINLAEHVNCALLKVHRDKSSRSKPPDILTGDELDALIEIRDILKPLWNVTHEVSADKEVTLSKCIPLITGLKRGTDKLCPVTLIGQQMKKNLVTEIKQKFSNIESVKLYSIATLLDPRYKKIAFQSILNSARAVTTVGEILKKEIKSSKTLAIACESNLTDHQPSSDGNDLWDFLDDAVQHNIQVADSDEAGGLPIELRQFINRSTVDRKTNPDPIETWKSLESDYPYLSIVARKHLSIVATSTPCERLFSHSGLIANQLRSRLSPDHLNMLVFLKSIPQYLWFL</sequence>
<dbReference type="PANTHER" id="PTHR46481:SF10">
    <property type="entry name" value="ZINC FINGER BED DOMAIN-CONTAINING PROTEIN 39"/>
    <property type="match status" value="1"/>
</dbReference>
<dbReference type="GO" id="GO:0003677">
    <property type="term" value="F:DNA binding"/>
    <property type="evidence" value="ECO:0007669"/>
    <property type="project" value="UniProtKB-KW"/>
</dbReference>
<dbReference type="GO" id="GO:0008270">
    <property type="term" value="F:zinc ion binding"/>
    <property type="evidence" value="ECO:0007669"/>
    <property type="project" value="UniProtKB-KW"/>
</dbReference>
<evidence type="ECO:0000256" key="6">
    <source>
        <dbReference type="ARBA" id="ARBA00023125"/>
    </source>
</evidence>
<gene>
    <name evidence="12" type="ORF">HICCMSTLAB_LOCUS9699</name>
</gene>
<evidence type="ECO:0000256" key="2">
    <source>
        <dbReference type="ARBA" id="ARBA00022723"/>
    </source>
</evidence>
<dbReference type="PANTHER" id="PTHR46481">
    <property type="entry name" value="ZINC FINGER BED DOMAIN-CONTAINING PROTEIN 4"/>
    <property type="match status" value="1"/>
</dbReference>
<dbReference type="SUPFAM" id="SSF53098">
    <property type="entry name" value="Ribonuclease H-like"/>
    <property type="match status" value="1"/>
</dbReference>
<dbReference type="InterPro" id="IPR052035">
    <property type="entry name" value="ZnF_BED_domain_contain"/>
</dbReference>